<evidence type="ECO:0000313" key="4">
    <source>
        <dbReference type="Proteomes" id="UP000001661"/>
    </source>
</evidence>
<dbReference type="InterPro" id="IPR007813">
    <property type="entry name" value="PilN"/>
</dbReference>
<dbReference type="RefSeq" id="WP_013278712.1">
    <property type="nucleotide sequence ID" value="NC_014378.1"/>
</dbReference>
<dbReference type="AlphaFoldDB" id="D9QRX6"/>
<keyword evidence="1" id="KW-0175">Coiled coil</keyword>
<keyword evidence="4" id="KW-1185">Reference proteome</keyword>
<dbReference type="STRING" id="574087.Acear_1762"/>
<sequence>MINLLPSEYKEKRKLNIDKILIGVLIFTLLLIPLSYYIKLSLEIKRAEAKLELIDRELDKLKDKSQGLNKLQKEYQSLKTRLHNRKKIVGEKVDWSAVLRELQQVISDESWIKEFKVVSHQSFKITGYTLNNQQLEIMIEKLKTSSYFNDVSIDSSTQKKLVLNGYEDQNTIHYQISGKLRANVGDNNGME</sequence>
<proteinExistence type="predicted"/>
<accession>D9QRX6</accession>
<keyword evidence="2" id="KW-1133">Transmembrane helix</keyword>
<evidence type="ECO:0000313" key="3">
    <source>
        <dbReference type="EMBL" id="ADL13267.1"/>
    </source>
</evidence>
<dbReference type="InterPro" id="IPR052534">
    <property type="entry name" value="Extracell_DNA_Util/SecSys_Comp"/>
</dbReference>
<evidence type="ECO:0000256" key="2">
    <source>
        <dbReference type="SAM" id="Phobius"/>
    </source>
</evidence>
<dbReference type="HOGENOM" id="CLU_1418770_0_0_9"/>
<feature type="transmembrane region" description="Helical" evidence="2">
    <location>
        <begin position="20"/>
        <end position="38"/>
    </location>
</feature>
<feature type="coiled-coil region" evidence="1">
    <location>
        <begin position="37"/>
        <end position="88"/>
    </location>
</feature>
<evidence type="ECO:0000256" key="1">
    <source>
        <dbReference type="SAM" id="Coils"/>
    </source>
</evidence>
<name>D9QRX6_ACEAZ</name>
<dbReference type="PANTHER" id="PTHR40278">
    <property type="entry name" value="DNA UTILIZATION PROTEIN HOFN"/>
    <property type="match status" value="1"/>
</dbReference>
<dbReference type="Proteomes" id="UP000001661">
    <property type="component" value="Chromosome"/>
</dbReference>
<dbReference type="EMBL" id="CP002105">
    <property type="protein sequence ID" value="ADL13267.1"/>
    <property type="molecule type" value="Genomic_DNA"/>
</dbReference>
<dbReference type="KEGG" id="aar:Acear_1762"/>
<keyword evidence="2" id="KW-0472">Membrane</keyword>
<protein>
    <submittedName>
        <fullName evidence="3">Fimbrial assembly family protein</fullName>
    </submittedName>
</protein>
<dbReference type="Pfam" id="PF05137">
    <property type="entry name" value="PilN"/>
    <property type="match status" value="1"/>
</dbReference>
<organism evidence="3 4">
    <name type="scientific">Acetohalobium arabaticum (strain ATCC 49924 / DSM 5501 / Z-7288)</name>
    <dbReference type="NCBI Taxonomy" id="574087"/>
    <lineage>
        <taxon>Bacteria</taxon>
        <taxon>Bacillati</taxon>
        <taxon>Bacillota</taxon>
        <taxon>Clostridia</taxon>
        <taxon>Halanaerobiales</taxon>
        <taxon>Halobacteroidaceae</taxon>
        <taxon>Acetohalobium</taxon>
    </lineage>
</organism>
<dbReference type="PANTHER" id="PTHR40278:SF1">
    <property type="entry name" value="DNA UTILIZATION PROTEIN HOFN"/>
    <property type="match status" value="1"/>
</dbReference>
<dbReference type="OrthoDB" id="2112004at2"/>
<keyword evidence="2" id="KW-0812">Transmembrane</keyword>
<reference evidence="3 4" key="1">
    <citation type="journal article" date="2010" name="Stand. Genomic Sci.">
        <title>Complete genome sequence of Acetohalobium arabaticum type strain (Z-7288).</title>
        <authorList>
            <person name="Sikorski J."/>
            <person name="Lapidus A."/>
            <person name="Chertkov O."/>
            <person name="Lucas S."/>
            <person name="Copeland A."/>
            <person name="Glavina Del Rio T."/>
            <person name="Nolan M."/>
            <person name="Tice H."/>
            <person name="Cheng J.F."/>
            <person name="Han C."/>
            <person name="Brambilla E."/>
            <person name="Pitluck S."/>
            <person name="Liolios K."/>
            <person name="Ivanova N."/>
            <person name="Mavromatis K."/>
            <person name="Mikhailova N."/>
            <person name="Pati A."/>
            <person name="Bruce D."/>
            <person name="Detter C."/>
            <person name="Tapia R."/>
            <person name="Goodwin L."/>
            <person name="Chen A."/>
            <person name="Palaniappan K."/>
            <person name="Land M."/>
            <person name="Hauser L."/>
            <person name="Chang Y.J."/>
            <person name="Jeffries C.D."/>
            <person name="Rohde M."/>
            <person name="Goker M."/>
            <person name="Spring S."/>
            <person name="Woyke T."/>
            <person name="Bristow J."/>
            <person name="Eisen J.A."/>
            <person name="Markowitz V."/>
            <person name="Hugenholtz P."/>
            <person name="Kyrpides N.C."/>
            <person name="Klenk H.P."/>
        </authorList>
    </citation>
    <scope>NUCLEOTIDE SEQUENCE [LARGE SCALE GENOMIC DNA]</scope>
    <source>
        <strain evidence="4">ATCC 49924 / DSM 5501 / Z-7288</strain>
    </source>
</reference>
<gene>
    <name evidence="3" type="ordered locus">Acear_1762</name>
</gene>